<dbReference type="Proteomes" id="UP001154015">
    <property type="component" value="Unassembled WGS sequence"/>
</dbReference>
<feature type="repeat" description="TPR" evidence="1">
    <location>
        <begin position="95"/>
        <end position="128"/>
    </location>
</feature>
<protein>
    <recommendedName>
        <fullName evidence="2">Tetratrico peptide repeat group 5 domain-containing protein</fullName>
    </recommendedName>
</protein>
<dbReference type="SUPFAM" id="SSF48452">
    <property type="entry name" value="TPR-like"/>
    <property type="match status" value="1"/>
</dbReference>
<dbReference type="InterPro" id="IPR019734">
    <property type="entry name" value="TPR_rpt"/>
</dbReference>
<dbReference type="InterPro" id="IPR011990">
    <property type="entry name" value="TPR-like_helical_dom_sf"/>
</dbReference>
<dbReference type="Pfam" id="PF12688">
    <property type="entry name" value="TPR_5"/>
    <property type="match status" value="1"/>
</dbReference>
<accession>A0ABM9H2U5</accession>
<organism evidence="3 4">
    <name type="scientific">Streptomyces globisporus</name>
    <dbReference type="NCBI Taxonomy" id="1908"/>
    <lineage>
        <taxon>Bacteria</taxon>
        <taxon>Bacillati</taxon>
        <taxon>Actinomycetota</taxon>
        <taxon>Actinomycetes</taxon>
        <taxon>Kitasatosporales</taxon>
        <taxon>Streptomycetaceae</taxon>
        <taxon>Streptomyces</taxon>
    </lineage>
</organism>
<dbReference type="PROSITE" id="PS50005">
    <property type="entry name" value="TPR"/>
    <property type="match status" value="1"/>
</dbReference>
<dbReference type="Gene3D" id="1.25.40.10">
    <property type="entry name" value="Tetratricopeptide repeat domain"/>
    <property type="match status" value="1"/>
</dbReference>
<sequence>MERNLVRPSGSACDDVRMSADKKKDLLDEADRLREEGKPEEARKRLLALTAAYPGDAEVACRTAWIHDALGLESEAVPYYERALAHPELATEDRRGSLLGLGSTYRVLGRYGQAVETLRRGVEEFPDDGALRTFLAMALFNTGEHDEAMRLLLELTASTSQDPHVQQYRRAIEHYAKDLHEIV</sequence>
<evidence type="ECO:0000313" key="3">
    <source>
        <dbReference type="EMBL" id="CAH9417942.1"/>
    </source>
</evidence>
<evidence type="ECO:0000313" key="4">
    <source>
        <dbReference type="Proteomes" id="UP001154015"/>
    </source>
</evidence>
<dbReference type="InterPro" id="IPR041656">
    <property type="entry name" value="TPR_5"/>
</dbReference>
<reference evidence="3" key="1">
    <citation type="submission" date="2022-03" db="EMBL/GenBank/DDBJ databases">
        <authorList>
            <person name="Leyn A S."/>
        </authorList>
    </citation>
    <scope>NUCLEOTIDE SEQUENCE</scope>
    <source>
        <strain evidence="3">Streptomyces globisporus 4-3</strain>
    </source>
</reference>
<keyword evidence="1" id="KW-0802">TPR repeat</keyword>
<proteinExistence type="predicted"/>
<dbReference type="EMBL" id="CAKXYP010000015">
    <property type="protein sequence ID" value="CAH9417942.1"/>
    <property type="molecule type" value="Genomic_DNA"/>
</dbReference>
<gene>
    <name evidence="3" type="ORF">SGL43_04990</name>
</gene>
<feature type="domain" description="Tetratrico peptide repeat group 5" evidence="2">
    <location>
        <begin position="62"/>
        <end position="179"/>
    </location>
</feature>
<evidence type="ECO:0000256" key="1">
    <source>
        <dbReference type="PROSITE-ProRule" id="PRU00339"/>
    </source>
</evidence>
<keyword evidence="4" id="KW-1185">Reference proteome</keyword>
<name>A0ABM9H2U5_STRGL</name>
<evidence type="ECO:0000259" key="2">
    <source>
        <dbReference type="Pfam" id="PF12688"/>
    </source>
</evidence>
<comment type="caution">
    <text evidence="3">The sequence shown here is derived from an EMBL/GenBank/DDBJ whole genome shotgun (WGS) entry which is preliminary data.</text>
</comment>